<feature type="chain" id="PRO_5013837044" description="Polysaccharide lyase family 14 protein" evidence="1">
    <location>
        <begin position="20"/>
        <end position="313"/>
    </location>
</feature>
<dbReference type="EMBL" id="KB468053">
    <property type="protein sequence ID" value="PCH40256.1"/>
    <property type="molecule type" value="Genomic_DNA"/>
</dbReference>
<evidence type="ECO:0000256" key="1">
    <source>
        <dbReference type="SAM" id="SignalP"/>
    </source>
</evidence>
<evidence type="ECO:0000313" key="2">
    <source>
        <dbReference type="EMBL" id="PCH40256.1"/>
    </source>
</evidence>
<dbReference type="OMA" id="FGSCTES"/>
<organism evidence="2 3">
    <name type="scientific">Wolfiporia cocos (strain MD-104)</name>
    <name type="common">Brown rot fungus</name>
    <dbReference type="NCBI Taxonomy" id="742152"/>
    <lineage>
        <taxon>Eukaryota</taxon>
        <taxon>Fungi</taxon>
        <taxon>Dikarya</taxon>
        <taxon>Basidiomycota</taxon>
        <taxon>Agaricomycotina</taxon>
        <taxon>Agaricomycetes</taxon>
        <taxon>Polyporales</taxon>
        <taxon>Phaeolaceae</taxon>
        <taxon>Wolfiporia</taxon>
    </lineage>
</organism>
<feature type="signal peptide" evidence="1">
    <location>
        <begin position="1"/>
        <end position="19"/>
    </location>
</feature>
<keyword evidence="3" id="KW-1185">Reference proteome</keyword>
<evidence type="ECO:0008006" key="4">
    <source>
        <dbReference type="Google" id="ProtNLM"/>
    </source>
</evidence>
<evidence type="ECO:0000313" key="3">
    <source>
        <dbReference type="Proteomes" id="UP000218811"/>
    </source>
</evidence>
<gene>
    <name evidence="2" type="ORF">WOLCODRAFT_23946</name>
</gene>
<name>A0A2H3JDH5_WOLCO</name>
<keyword evidence="1" id="KW-0732">Signal</keyword>
<sequence length="313" mass="33660">MASLAWLTLMLCPPSLLYAYSASNEHARAPPPSPLWRRGIPSPGFYNPTSNGGAWLTKVDGTYPPGQGEPINVVVSGDSDSSVLVNQEIDGGLLNYFISFGYSTECLGQHQGAAQAANLGDGLGYVNQTAEIRWDYGDPQLGTCEETIEGGSHFRYWSQDGSKADSNAVFMAASYELPETDQHNIIFNGYNLGRDWLVGNVTSQQKIIDTSTVSNTSEYTGQTSYNGYTYQTTAKYYSGYIANTSYGVNHNLSVANATVMASDGLIAVLTVKLVSQPASTSGALSWEIPSWQTLSLPLVVAFLVNTIVISLSI</sequence>
<dbReference type="STRING" id="742152.A0A2H3JDH5"/>
<dbReference type="OrthoDB" id="2310204at2759"/>
<accession>A0A2H3JDH5</accession>
<protein>
    <recommendedName>
        <fullName evidence="4">Polysaccharide lyase family 14 protein</fullName>
    </recommendedName>
</protein>
<reference evidence="2 3" key="1">
    <citation type="journal article" date="2012" name="Science">
        <title>The Paleozoic origin of enzymatic lignin decomposition reconstructed from 31 fungal genomes.</title>
        <authorList>
            <person name="Floudas D."/>
            <person name="Binder M."/>
            <person name="Riley R."/>
            <person name="Barry K."/>
            <person name="Blanchette R.A."/>
            <person name="Henrissat B."/>
            <person name="Martinez A.T."/>
            <person name="Otillar R."/>
            <person name="Spatafora J.W."/>
            <person name="Yadav J.S."/>
            <person name="Aerts A."/>
            <person name="Benoit I."/>
            <person name="Boyd A."/>
            <person name="Carlson A."/>
            <person name="Copeland A."/>
            <person name="Coutinho P.M."/>
            <person name="de Vries R.P."/>
            <person name="Ferreira P."/>
            <person name="Findley K."/>
            <person name="Foster B."/>
            <person name="Gaskell J."/>
            <person name="Glotzer D."/>
            <person name="Gorecki P."/>
            <person name="Heitman J."/>
            <person name="Hesse C."/>
            <person name="Hori C."/>
            <person name="Igarashi K."/>
            <person name="Jurgens J.A."/>
            <person name="Kallen N."/>
            <person name="Kersten P."/>
            <person name="Kohler A."/>
            <person name="Kuees U."/>
            <person name="Kumar T.K.A."/>
            <person name="Kuo A."/>
            <person name="LaButti K."/>
            <person name="Larrondo L.F."/>
            <person name="Lindquist E."/>
            <person name="Ling A."/>
            <person name="Lombard V."/>
            <person name="Lucas S."/>
            <person name="Lundell T."/>
            <person name="Martin R."/>
            <person name="McLaughlin D.J."/>
            <person name="Morgenstern I."/>
            <person name="Morin E."/>
            <person name="Murat C."/>
            <person name="Nagy L.G."/>
            <person name="Nolan M."/>
            <person name="Ohm R.A."/>
            <person name="Patyshakuliyeva A."/>
            <person name="Rokas A."/>
            <person name="Ruiz-Duenas F.J."/>
            <person name="Sabat G."/>
            <person name="Salamov A."/>
            <person name="Samejima M."/>
            <person name="Schmutz J."/>
            <person name="Slot J.C."/>
            <person name="St John F."/>
            <person name="Stenlid J."/>
            <person name="Sun H."/>
            <person name="Sun S."/>
            <person name="Syed K."/>
            <person name="Tsang A."/>
            <person name="Wiebenga A."/>
            <person name="Young D."/>
            <person name="Pisabarro A."/>
            <person name="Eastwood D.C."/>
            <person name="Martin F."/>
            <person name="Cullen D."/>
            <person name="Grigoriev I.V."/>
            <person name="Hibbett D.S."/>
        </authorList>
    </citation>
    <scope>NUCLEOTIDE SEQUENCE [LARGE SCALE GENOMIC DNA]</scope>
    <source>
        <strain evidence="2 3">MD-104</strain>
    </source>
</reference>
<proteinExistence type="predicted"/>
<dbReference type="AlphaFoldDB" id="A0A2H3JDH5"/>
<dbReference type="Proteomes" id="UP000218811">
    <property type="component" value="Unassembled WGS sequence"/>
</dbReference>